<evidence type="ECO:0000256" key="1">
    <source>
        <dbReference type="SAM" id="MobiDB-lite"/>
    </source>
</evidence>
<sequence>MADEHEGVPRPSRRDLRDAAPLPDGAAAHPEGRAPAPAWLWLLLGATLISVSLAVLWGASRATPAAEPATPTAATGAVLAGSEPTPPTGPPTAVDLPTATAPPTATVAETAAARMALEGLPSTSDCSTLFADAQVVHAYGATVLDGGHWPDMPSARLLQRAVEAVGRSCGPAYADRLVDYVVGDPTTASAVVYTLQEHAGALPEVRPAPAGALTLPAFQAAGGTIRCTLTPDGVGCTIAARAFENPPGCTGPTTGPFSVALFAAEVLPCAGTIAGGTTPLAAGQSSTVGHYACTAEAVAVRCWHTVSGVEFSLAPGHYSATS</sequence>
<accession>A0ABV9D8V4</accession>
<feature type="compositionally biased region" description="Low complexity" evidence="1">
    <location>
        <begin position="63"/>
        <end position="81"/>
    </location>
</feature>
<feature type="region of interest" description="Disordered" evidence="1">
    <location>
        <begin position="63"/>
        <end position="93"/>
    </location>
</feature>
<protein>
    <submittedName>
        <fullName evidence="3">Uncharacterized protein</fullName>
    </submittedName>
</protein>
<organism evidence="3 4">
    <name type="scientific">Georgenia faecalis</name>
    <dbReference type="NCBI Taxonomy" id="2483799"/>
    <lineage>
        <taxon>Bacteria</taxon>
        <taxon>Bacillati</taxon>
        <taxon>Actinomycetota</taxon>
        <taxon>Actinomycetes</taxon>
        <taxon>Micrococcales</taxon>
        <taxon>Bogoriellaceae</taxon>
        <taxon>Georgenia</taxon>
    </lineage>
</organism>
<gene>
    <name evidence="3" type="ORF">ACFO3F_05255</name>
</gene>
<keyword evidence="2" id="KW-1133">Transmembrane helix</keyword>
<feature type="region of interest" description="Disordered" evidence="1">
    <location>
        <begin position="1"/>
        <end position="31"/>
    </location>
</feature>
<dbReference type="RefSeq" id="WP_122825217.1">
    <property type="nucleotide sequence ID" value="NZ_CP033325.1"/>
</dbReference>
<keyword evidence="2" id="KW-0472">Membrane</keyword>
<feature type="compositionally biased region" description="Basic and acidic residues" evidence="1">
    <location>
        <begin position="1"/>
        <end position="18"/>
    </location>
</feature>
<evidence type="ECO:0000313" key="3">
    <source>
        <dbReference type="EMBL" id="MFC4554648.1"/>
    </source>
</evidence>
<proteinExistence type="predicted"/>
<keyword evidence="4" id="KW-1185">Reference proteome</keyword>
<dbReference type="Proteomes" id="UP001595955">
    <property type="component" value="Unassembled WGS sequence"/>
</dbReference>
<reference evidence="4" key="1">
    <citation type="journal article" date="2019" name="Int. J. Syst. Evol. Microbiol.">
        <title>The Global Catalogue of Microorganisms (GCM) 10K type strain sequencing project: providing services to taxonomists for standard genome sequencing and annotation.</title>
        <authorList>
            <consortium name="The Broad Institute Genomics Platform"/>
            <consortium name="The Broad Institute Genome Sequencing Center for Infectious Disease"/>
            <person name="Wu L."/>
            <person name="Ma J."/>
        </authorList>
    </citation>
    <scope>NUCLEOTIDE SEQUENCE [LARGE SCALE GENOMIC DNA]</scope>
    <source>
        <strain evidence="4">JCM 3369</strain>
    </source>
</reference>
<comment type="caution">
    <text evidence="3">The sequence shown here is derived from an EMBL/GenBank/DDBJ whole genome shotgun (WGS) entry which is preliminary data.</text>
</comment>
<evidence type="ECO:0000256" key="2">
    <source>
        <dbReference type="SAM" id="Phobius"/>
    </source>
</evidence>
<evidence type="ECO:0000313" key="4">
    <source>
        <dbReference type="Proteomes" id="UP001595955"/>
    </source>
</evidence>
<dbReference type="EMBL" id="JBHSGF010000003">
    <property type="protein sequence ID" value="MFC4554648.1"/>
    <property type="molecule type" value="Genomic_DNA"/>
</dbReference>
<name>A0ABV9D8V4_9MICO</name>
<keyword evidence="2" id="KW-0812">Transmembrane</keyword>
<feature type="transmembrane region" description="Helical" evidence="2">
    <location>
        <begin position="38"/>
        <end position="59"/>
    </location>
</feature>